<sequence>MARQCKWSGNMRHISELIPNHLALALVKAEMGRHPQASAFLLEGFPREARQVEDFEKQVKSVNMALILDYDEKTLRDHMEKRGVNLEIIDQRIKVCFGSCIYASHAHALPLNMPFISLLSNKTPYFTVTCVRVFTCVHMRIFGYMGMCELIEQTRAEQSI</sequence>
<dbReference type="WBParaSite" id="HPLM_0001572101-mRNA-1">
    <property type="protein sequence ID" value="HPLM_0001572101-mRNA-1"/>
    <property type="gene ID" value="HPLM_0001572101"/>
</dbReference>
<dbReference type="OrthoDB" id="442176at2759"/>
<dbReference type="EMBL" id="UZAF01019092">
    <property type="protein sequence ID" value="VDO57576.1"/>
    <property type="molecule type" value="Genomic_DNA"/>
</dbReference>
<evidence type="ECO:0000313" key="3">
    <source>
        <dbReference type="WBParaSite" id="HPLM_0001572101-mRNA-1"/>
    </source>
</evidence>
<protein>
    <submittedName>
        <fullName evidence="3">Adenylate kinase</fullName>
    </submittedName>
</protein>
<keyword evidence="2" id="KW-1185">Reference proteome</keyword>
<dbReference type="Gene3D" id="3.40.50.300">
    <property type="entry name" value="P-loop containing nucleotide triphosphate hydrolases"/>
    <property type="match status" value="1"/>
</dbReference>
<gene>
    <name evidence="1" type="ORF">HPLM_LOCUS15713</name>
</gene>
<name>A0A0N4WVJ4_HAEPC</name>
<reference evidence="1 2" key="2">
    <citation type="submission" date="2018-11" db="EMBL/GenBank/DDBJ databases">
        <authorList>
            <consortium name="Pathogen Informatics"/>
        </authorList>
    </citation>
    <scope>NUCLEOTIDE SEQUENCE [LARGE SCALE GENOMIC DNA]</scope>
    <source>
        <strain evidence="1 2">MHpl1</strain>
    </source>
</reference>
<reference evidence="3" key="1">
    <citation type="submission" date="2017-02" db="UniProtKB">
        <authorList>
            <consortium name="WormBaseParasite"/>
        </authorList>
    </citation>
    <scope>IDENTIFICATION</scope>
</reference>
<dbReference type="AlphaFoldDB" id="A0A0N4WVJ4"/>
<dbReference type="Pfam" id="PF00406">
    <property type="entry name" value="ADK"/>
    <property type="match status" value="1"/>
</dbReference>
<accession>A0A0N4WVJ4</accession>
<evidence type="ECO:0000313" key="2">
    <source>
        <dbReference type="Proteomes" id="UP000268014"/>
    </source>
</evidence>
<organism evidence="3">
    <name type="scientific">Haemonchus placei</name>
    <name type="common">Barber's pole worm</name>
    <dbReference type="NCBI Taxonomy" id="6290"/>
    <lineage>
        <taxon>Eukaryota</taxon>
        <taxon>Metazoa</taxon>
        <taxon>Ecdysozoa</taxon>
        <taxon>Nematoda</taxon>
        <taxon>Chromadorea</taxon>
        <taxon>Rhabditida</taxon>
        <taxon>Rhabditina</taxon>
        <taxon>Rhabditomorpha</taxon>
        <taxon>Strongyloidea</taxon>
        <taxon>Trichostrongylidae</taxon>
        <taxon>Haemonchus</taxon>
    </lineage>
</organism>
<dbReference type="STRING" id="6290.A0A0N4WVJ4"/>
<dbReference type="InterPro" id="IPR027417">
    <property type="entry name" value="P-loop_NTPase"/>
</dbReference>
<proteinExistence type="predicted"/>
<evidence type="ECO:0000313" key="1">
    <source>
        <dbReference type="EMBL" id="VDO57576.1"/>
    </source>
</evidence>
<dbReference type="Proteomes" id="UP000268014">
    <property type="component" value="Unassembled WGS sequence"/>
</dbReference>